<evidence type="ECO:0000313" key="2">
    <source>
        <dbReference type="EMBL" id="EHQ34728.1"/>
    </source>
</evidence>
<keyword evidence="1" id="KW-1133">Transmembrane helix</keyword>
<reference evidence="2 3" key="1">
    <citation type="submission" date="2011-10" db="EMBL/GenBank/DDBJ databases">
        <title>The Improved High-Quality Draft genome of Methanoplanus limicola DSM 2279.</title>
        <authorList>
            <consortium name="US DOE Joint Genome Institute (JGI-PGF)"/>
            <person name="Lucas S."/>
            <person name="Copeland A."/>
            <person name="Lapidus A."/>
            <person name="Glavina del Rio T."/>
            <person name="Dalin E."/>
            <person name="Tice H."/>
            <person name="Bruce D."/>
            <person name="Goodwin L."/>
            <person name="Pitluck S."/>
            <person name="Peters L."/>
            <person name="Mikhailova N."/>
            <person name="Lu M."/>
            <person name="Kyrpides N."/>
            <person name="Mavromatis K."/>
            <person name="Ivanova N."/>
            <person name="Markowitz V."/>
            <person name="Cheng J.-F."/>
            <person name="Hugenholtz P."/>
            <person name="Woyke T."/>
            <person name="Wu D."/>
            <person name="Wirth R."/>
            <person name="Brambilla E.-M."/>
            <person name="Klenk H.-P."/>
            <person name="Eisen J.A."/>
        </authorList>
    </citation>
    <scope>NUCLEOTIDE SEQUENCE [LARGE SCALE GENOMIC DNA]</scope>
    <source>
        <strain evidence="2 3">DSM 2279</strain>
    </source>
</reference>
<dbReference type="EMBL" id="CM001436">
    <property type="protein sequence ID" value="EHQ34728.1"/>
    <property type="molecule type" value="Genomic_DNA"/>
</dbReference>
<evidence type="ECO:0000313" key="3">
    <source>
        <dbReference type="Proteomes" id="UP000005741"/>
    </source>
</evidence>
<organism evidence="2 3">
    <name type="scientific">Methanoplanus limicola DSM 2279</name>
    <dbReference type="NCBI Taxonomy" id="937775"/>
    <lineage>
        <taxon>Archaea</taxon>
        <taxon>Methanobacteriati</taxon>
        <taxon>Methanobacteriota</taxon>
        <taxon>Stenosarchaea group</taxon>
        <taxon>Methanomicrobia</taxon>
        <taxon>Methanomicrobiales</taxon>
        <taxon>Methanomicrobiaceae</taxon>
        <taxon>Methanoplanus</taxon>
    </lineage>
</organism>
<keyword evidence="3" id="KW-1185">Reference proteome</keyword>
<accession>H1Z2Y9</accession>
<name>H1Z2Y9_9EURY</name>
<evidence type="ECO:0000256" key="1">
    <source>
        <dbReference type="SAM" id="Phobius"/>
    </source>
</evidence>
<feature type="transmembrane region" description="Helical" evidence="1">
    <location>
        <begin position="245"/>
        <end position="267"/>
    </location>
</feature>
<dbReference type="RefSeq" id="WP_004076431.1">
    <property type="nucleotide sequence ID" value="NZ_CM001436.1"/>
</dbReference>
<protein>
    <submittedName>
        <fullName evidence="2">Uncharacterized protein</fullName>
    </submittedName>
</protein>
<keyword evidence="1" id="KW-0472">Membrane</keyword>
<gene>
    <name evidence="2" type="ORF">Metlim_0595</name>
</gene>
<dbReference type="AlphaFoldDB" id="H1Z2Y9"/>
<dbReference type="Proteomes" id="UP000005741">
    <property type="component" value="Chromosome"/>
</dbReference>
<dbReference type="HOGENOM" id="CLU_1006898_0_0_2"/>
<keyword evidence="1" id="KW-0812">Transmembrane</keyword>
<proteinExistence type="predicted"/>
<sequence length="276" mass="29665">MAAVVAVAMFIALFAGVASAYPAEYLESGTAWGYTPGDISGLKDEYPADFQYYHISWIKIVPESDTDEWGAASDYICTLKTPHGKEIYIRPGRDVFYTPPGDDEGGLFNDGGMGYYSVNISSLVAGAKADMIPWRGTWTVEYFFNQKDSKNPPDYAFITNTTFTVYDDYTPTPTPTPEAVSPKTTPAIPEGFVPAGSYTSDTSGGDSGTGSVAETTVKPAAGYTEKPVSAGSFNATGSDGDDNGIYIWIIAAVALIVAVIVIVRIIMGRNRDDYYL</sequence>
<dbReference type="InParanoid" id="H1Z2Y9"/>